<accession>A0A0H3ZIX7</accession>
<reference evidence="1" key="1">
    <citation type="journal article" date="2015" name="MBio">
        <title>Eco-Evolutionary Dynamics of Episomes among Ecologically Cohesive Bacterial Populations.</title>
        <authorList>
            <person name="Xue H."/>
            <person name="Cordero O.X."/>
            <person name="Camas F.M."/>
            <person name="Trimble W."/>
            <person name="Meyer F."/>
            <person name="Guglielmini J."/>
            <person name="Rocha E.P."/>
            <person name="Polz M.F."/>
        </authorList>
    </citation>
    <scope>NUCLEOTIDE SEQUENCE</scope>
    <source>
        <strain evidence="1">FF_112</strain>
    </source>
</reference>
<organism evidence="1">
    <name type="scientific">Vibrio tasmaniensis</name>
    <dbReference type="NCBI Taxonomy" id="212663"/>
    <lineage>
        <taxon>Bacteria</taxon>
        <taxon>Pseudomonadati</taxon>
        <taxon>Pseudomonadota</taxon>
        <taxon>Gammaproteobacteria</taxon>
        <taxon>Vibrionales</taxon>
        <taxon>Vibrionaceae</taxon>
        <taxon>Vibrio</taxon>
    </lineage>
</organism>
<proteinExistence type="predicted"/>
<dbReference type="AlphaFoldDB" id="A0A0H3ZIX7"/>
<sequence length="51" mass="5714">MEFTHVEQQLKQGVSITDAVIQTAKTFYEKDIARFDVIKAKEAQQAQGDAS</sequence>
<dbReference type="EMBL" id="KP795454">
    <property type="protein sequence ID" value="AKN35845.1"/>
    <property type="molecule type" value="Genomic_DNA"/>
</dbReference>
<evidence type="ECO:0000313" key="1">
    <source>
        <dbReference type="EMBL" id="AKN35845.1"/>
    </source>
</evidence>
<protein>
    <submittedName>
        <fullName evidence="1">Uncharacterized protein</fullName>
    </submittedName>
</protein>
<name>A0A0H3ZIX7_9VIBR</name>